<keyword evidence="2" id="KW-0472">Membrane</keyword>
<comment type="caution">
    <text evidence="3">The sequence shown here is derived from an EMBL/GenBank/DDBJ whole genome shotgun (WGS) entry which is preliminary data.</text>
</comment>
<dbReference type="Proteomes" id="UP001245370">
    <property type="component" value="Unassembled WGS sequence"/>
</dbReference>
<keyword evidence="2" id="KW-1133">Transmembrane helix</keyword>
<evidence type="ECO:0000256" key="1">
    <source>
        <dbReference type="SAM" id="MobiDB-lite"/>
    </source>
</evidence>
<evidence type="ECO:0000313" key="4">
    <source>
        <dbReference type="Proteomes" id="UP001245370"/>
    </source>
</evidence>
<feature type="region of interest" description="Disordered" evidence="1">
    <location>
        <begin position="1"/>
        <end position="67"/>
    </location>
</feature>
<keyword evidence="4" id="KW-1185">Reference proteome</keyword>
<keyword evidence="2" id="KW-0812">Transmembrane</keyword>
<gene>
    <name evidence="3" type="ORF">GGQ86_000916</name>
</gene>
<organism evidence="3 4">
    <name type="scientific">Xanthobacter flavus</name>
    <dbReference type="NCBI Taxonomy" id="281"/>
    <lineage>
        <taxon>Bacteria</taxon>
        <taxon>Pseudomonadati</taxon>
        <taxon>Pseudomonadota</taxon>
        <taxon>Alphaproteobacteria</taxon>
        <taxon>Hyphomicrobiales</taxon>
        <taxon>Xanthobacteraceae</taxon>
        <taxon>Xanthobacter</taxon>
    </lineage>
</organism>
<evidence type="ECO:0000313" key="3">
    <source>
        <dbReference type="EMBL" id="MDR6332469.1"/>
    </source>
</evidence>
<dbReference type="EMBL" id="JAVDPY010000001">
    <property type="protein sequence ID" value="MDR6332469.1"/>
    <property type="molecule type" value="Genomic_DNA"/>
</dbReference>
<name>A0ABU1KCB2_XANFL</name>
<accession>A0ABU1KCB2</accession>
<protein>
    <submittedName>
        <fullName evidence="3">Uncharacterized protein</fullName>
    </submittedName>
</protein>
<proteinExistence type="predicted"/>
<evidence type="ECO:0000256" key="2">
    <source>
        <dbReference type="SAM" id="Phobius"/>
    </source>
</evidence>
<reference evidence="3 4" key="1">
    <citation type="submission" date="2023-07" db="EMBL/GenBank/DDBJ databases">
        <title>Genomic Encyclopedia of Type Strains, Phase IV (KMG-IV): sequencing the most valuable type-strain genomes for metagenomic binning, comparative biology and taxonomic classification.</title>
        <authorList>
            <person name="Goeker M."/>
        </authorList>
    </citation>
    <scope>NUCLEOTIDE SEQUENCE [LARGE SCALE GENOMIC DNA]</scope>
    <source>
        <strain evidence="3 4">DSM 338</strain>
    </source>
</reference>
<sequence>MQPGVLPAAERRRRQGTIAASRGGGTHRLQGARLIEERAGSETTHAHSVGASHSGGRKQAVVPHQTAPSQRSIAMLNRNILYLAIGVLLIVVGVVGYQLYKERQKPSGIEINFGKSGISIEEK</sequence>
<dbReference type="RefSeq" id="WP_281806658.1">
    <property type="nucleotide sequence ID" value="NZ_BSDO01000002.1"/>
</dbReference>
<feature type="transmembrane region" description="Helical" evidence="2">
    <location>
        <begin position="80"/>
        <end position="100"/>
    </location>
</feature>
<dbReference type="GeneID" id="95762248"/>